<evidence type="ECO:0000313" key="2">
    <source>
        <dbReference type="Proteomes" id="UP001477947"/>
    </source>
</evidence>
<evidence type="ECO:0000313" key="1">
    <source>
        <dbReference type="EMBL" id="XAM41198.1"/>
    </source>
</evidence>
<gene>
    <name evidence="1" type="ORF">TPELB_15090</name>
</gene>
<accession>A0ABZ3FEW8</accession>
<reference evidence="1 2" key="1">
    <citation type="submission" date="2024-04" db="EMBL/GenBank/DDBJ databases">
        <title>Isolation and characterization of novel acetogenic strains of the genera Terrisporobacter and Acetoanaerobium.</title>
        <authorList>
            <person name="Boeer T."/>
            <person name="Schueler M.A."/>
            <person name="Lueschen A."/>
            <person name="Eysell L."/>
            <person name="Droege J."/>
            <person name="Heinemann M."/>
            <person name="Engelhardt L."/>
            <person name="Basen M."/>
            <person name="Daniel R."/>
        </authorList>
    </citation>
    <scope>NUCLEOTIDE SEQUENCE [LARGE SCALE GENOMIC DNA]</scope>
    <source>
        <strain evidence="1 2">ELB</strain>
    </source>
</reference>
<dbReference type="EMBL" id="CP154622">
    <property type="protein sequence ID" value="XAM41198.1"/>
    <property type="molecule type" value="Genomic_DNA"/>
</dbReference>
<keyword evidence="2" id="KW-1185">Reference proteome</keyword>
<dbReference type="Proteomes" id="UP001477947">
    <property type="component" value="Chromosome"/>
</dbReference>
<sequence length="49" mass="5528">MKLNVKKLGKEKNTIIVSSKEALKDVSPIEWSKEVMSGEKKVEIRGINN</sequence>
<proteinExistence type="predicted"/>
<organism evidence="1 2">
    <name type="scientific">Terrisporobacter petrolearius</name>
    <dbReference type="NCBI Taxonomy" id="1460447"/>
    <lineage>
        <taxon>Bacteria</taxon>
        <taxon>Bacillati</taxon>
        <taxon>Bacillota</taxon>
        <taxon>Clostridia</taxon>
        <taxon>Peptostreptococcales</taxon>
        <taxon>Peptostreptococcaceae</taxon>
        <taxon>Terrisporobacter</taxon>
    </lineage>
</organism>
<dbReference type="RefSeq" id="WP_343339154.1">
    <property type="nucleotide sequence ID" value="NZ_CP154622.1"/>
</dbReference>
<protein>
    <submittedName>
        <fullName evidence="1">Uncharacterized protein</fullName>
    </submittedName>
</protein>
<name>A0ABZ3FEW8_9FIRM</name>